<gene>
    <name evidence="3" type="ORF">GLV81_02130</name>
</gene>
<reference evidence="3 4" key="1">
    <citation type="submission" date="2019-11" db="EMBL/GenBank/DDBJ databases">
        <authorList>
            <person name="Im W.T."/>
        </authorList>
    </citation>
    <scope>NUCLEOTIDE SEQUENCE [LARGE SCALE GENOMIC DNA]</scope>
    <source>
        <strain evidence="3 4">SB-02</strain>
    </source>
</reference>
<dbReference type="InterPro" id="IPR045584">
    <property type="entry name" value="Pilin-like"/>
</dbReference>
<name>A0A6I6GJK5_9BACT</name>
<feature type="domain" description="Type II secretion system protein GspG C-terminal" evidence="2">
    <location>
        <begin position="77"/>
        <end position="159"/>
    </location>
</feature>
<dbReference type="SUPFAM" id="SSF54523">
    <property type="entry name" value="Pili subunits"/>
    <property type="match status" value="1"/>
</dbReference>
<protein>
    <recommendedName>
        <fullName evidence="2">Type II secretion system protein GspG C-terminal domain-containing protein</fullName>
    </recommendedName>
</protein>
<dbReference type="Pfam" id="PF08334">
    <property type="entry name" value="T2SSG"/>
    <property type="match status" value="1"/>
</dbReference>
<evidence type="ECO:0000256" key="1">
    <source>
        <dbReference type="SAM" id="Phobius"/>
    </source>
</evidence>
<dbReference type="InterPro" id="IPR013545">
    <property type="entry name" value="T2SS_protein-GspG_C"/>
</dbReference>
<evidence type="ECO:0000313" key="4">
    <source>
        <dbReference type="Proteomes" id="UP000426027"/>
    </source>
</evidence>
<evidence type="ECO:0000313" key="3">
    <source>
        <dbReference type="EMBL" id="QGW27062.1"/>
    </source>
</evidence>
<accession>A0A6I6GJK5</accession>
<keyword evidence="1" id="KW-1133">Transmembrane helix</keyword>
<dbReference type="Proteomes" id="UP000426027">
    <property type="component" value="Chromosome"/>
</dbReference>
<proteinExistence type="predicted"/>
<dbReference type="KEGG" id="fls:GLV81_02130"/>
<keyword evidence="4" id="KW-1185">Reference proteome</keyword>
<feature type="transmembrane region" description="Helical" evidence="1">
    <location>
        <begin position="46"/>
        <end position="68"/>
    </location>
</feature>
<dbReference type="Gene3D" id="3.30.700.10">
    <property type="entry name" value="Glycoprotein, Type 4 Pilin"/>
    <property type="match status" value="1"/>
</dbReference>
<keyword evidence="1" id="KW-0472">Membrane</keyword>
<sequence length="177" mass="19901">MKQNNISPKTSRPPYLLGLLGLIPLVGFFVGLGLLLYGIIKYKDKVLIGIGIACMLFTLIIYSSLFYFGFKSDFGKNAWAKHSQVQLNSLVKNIEFFKLENGKYPDSLTQLLNKNEFVMIVDPLKATSGNSDMFFNYENLGDSYLLFSAGIDGLPNTKDDIFPEVSPSKNIGWRRTH</sequence>
<dbReference type="RefSeq" id="WP_157476433.1">
    <property type="nucleotide sequence ID" value="NZ_CP046566.1"/>
</dbReference>
<dbReference type="AlphaFoldDB" id="A0A6I6GJK5"/>
<feature type="transmembrane region" description="Helical" evidence="1">
    <location>
        <begin position="15"/>
        <end position="40"/>
    </location>
</feature>
<organism evidence="3 4">
    <name type="scientific">Phnomibacter ginsenosidimutans</name>
    <dbReference type="NCBI Taxonomy" id="2676868"/>
    <lineage>
        <taxon>Bacteria</taxon>
        <taxon>Pseudomonadati</taxon>
        <taxon>Bacteroidota</taxon>
        <taxon>Chitinophagia</taxon>
        <taxon>Chitinophagales</taxon>
        <taxon>Chitinophagaceae</taxon>
        <taxon>Phnomibacter</taxon>
    </lineage>
</organism>
<evidence type="ECO:0000259" key="2">
    <source>
        <dbReference type="Pfam" id="PF08334"/>
    </source>
</evidence>
<dbReference type="EMBL" id="CP046566">
    <property type="protein sequence ID" value="QGW27062.1"/>
    <property type="molecule type" value="Genomic_DNA"/>
</dbReference>
<keyword evidence="1" id="KW-0812">Transmembrane</keyword>